<evidence type="ECO:0000313" key="2">
    <source>
        <dbReference type="EMBL" id="KAK5820211.1"/>
    </source>
</evidence>
<comment type="caution">
    <text evidence="2">The sequence shown here is derived from an EMBL/GenBank/DDBJ whole genome shotgun (WGS) entry which is preliminary data.</text>
</comment>
<dbReference type="Proteomes" id="UP001358586">
    <property type="component" value="Chromosome 7"/>
</dbReference>
<dbReference type="InterPro" id="IPR002156">
    <property type="entry name" value="RNaseH_domain"/>
</dbReference>
<keyword evidence="3" id="KW-1185">Reference proteome</keyword>
<feature type="domain" description="RNase H type-1" evidence="1">
    <location>
        <begin position="14"/>
        <end position="97"/>
    </location>
</feature>
<dbReference type="InterPro" id="IPR052929">
    <property type="entry name" value="RNase_H-like_EbsB-rel"/>
</dbReference>
<evidence type="ECO:0000259" key="1">
    <source>
        <dbReference type="Pfam" id="PF13456"/>
    </source>
</evidence>
<proteinExistence type="predicted"/>
<dbReference type="EMBL" id="JARKNE010000007">
    <property type="protein sequence ID" value="KAK5820211.1"/>
    <property type="molecule type" value="Genomic_DNA"/>
</dbReference>
<name>A0ABR0PG33_GOSAR</name>
<protein>
    <recommendedName>
        <fullName evidence="1">RNase H type-1 domain-containing protein</fullName>
    </recommendedName>
</protein>
<gene>
    <name evidence="2" type="ORF">PVK06_025257</name>
</gene>
<dbReference type="PANTHER" id="PTHR47074">
    <property type="entry name" value="BNAC02G40300D PROTEIN"/>
    <property type="match status" value="1"/>
</dbReference>
<dbReference type="InterPro" id="IPR044730">
    <property type="entry name" value="RNase_H-like_dom_plant"/>
</dbReference>
<dbReference type="PANTHER" id="PTHR47074:SF61">
    <property type="entry name" value="RNASE H TYPE-1 DOMAIN-CONTAINING PROTEIN"/>
    <property type="match status" value="1"/>
</dbReference>
<sequence length="123" mass="14045">MAMKTTLHRNVPFPFAAEAFAGLQALKLGIAMDFPSVTIMGDSRTIIKKCQAMKNDKSVIGAIIKDIHSKMTSFEYISFQFINRTENAFAHKIAEEALKKEEETYLVRESDDFPEGRWRRDPD</sequence>
<dbReference type="Gene3D" id="3.30.420.10">
    <property type="entry name" value="Ribonuclease H-like superfamily/Ribonuclease H"/>
    <property type="match status" value="1"/>
</dbReference>
<organism evidence="2 3">
    <name type="scientific">Gossypium arboreum</name>
    <name type="common">Tree cotton</name>
    <name type="synonym">Gossypium nanking</name>
    <dbReference type="NCBI Taxonomy" id="29729"/>
    <lineage>
        <taxon>Eukaryota</taxon>
        <taxon>Viridiplantae</taxon>
        <taxon>Streptophyta</taxon>
        <taxon>Embryophyta</taxon>
        <taxon>Tracheophyta</taxon>
        <taxon>Spermatophyta</taxon>
        <taxon>Magnoliopsida</taxon>
        <taxon>eudicotyledons</taxon>
        <taxon>Gunneridae</taxon>
        <taxon>Pentapetalae</taxon>
        <taxon>rosids</taxon>
        <taxon>malvids</taxon>
        <taxon>Malvales</taxon>
        <taxon>Malvaceae</taxon>
        <taxon>Malvoideae</taxon>
        <taxon>Gossypium</taxon>
    </lineage>
</organism>
<dbReference type="CDD" id="cd06222">
    <property type="entry name" value="RNase_H_like"/>
    <property type="match status" value="1"/>
</dbReference>
<dbReference type="SUPFAM" id="SSF53098">
    <property type="entry name" value="Ribonuclease H-like"/>
    <property type="match status" value="1"/>
</dbReference>
<reference evidence="2 3" key="1">
    <citation type="submission" date="2023-03" db="EMBL/GenBank/DDBJ databases">
        <title>WGS of Gossypium arboreum.</title>
        <authorList>
            <person name="Yu D."/>
        </authorList>
    </citation>
    <scope>NUCLEOTIDE SEQUENCE [LARGE SCALE GENOMIC DNA]</scope>
    <source>
        <tissue evidence="2">Leaf</tissue>
    </source>
</reference>
<evidence type="ECO:0000313" key="3">
    <source>
        <dbReference type="Proteomes" id="UP001358586"/>
    </source>
</evidence>
<dbReference type="Pfam" id="PF13456">
    <property type="entry name" value="RVT_3"/>
    <property type="match status" value="1"/>
</dbReference>
<accession>A0ABR0PG33</accession>
<dbReference type="InterPro" id="IPR012337">
    <property type="entry name" value="RNaseH-like_sf"/>
</dbReference>
<dbReference type="InterPro" id="IPR036397">
    <property type="entry name" value="RNaseH_sf"/>
</dbReference>